<evidence type="ECO:0000256" key="5">
    <source>
        <dbReference type="ARBA" id="ARBA00023237"/>
    </source>
</evidence>
<name>A0A327QXX2_9BACT</name>
<protein>
    <submittedName>
        <fullName evidence="9">Putative outer membrane starch-binding protein</fullName>
    </submittedName>
</protein>
<evidence type="ECO:0000259" key="7">
    <source>
        <dbReference type="Pfam" id="PF07980"/>
    </source>
</evidence>
<proteinExistence type="inferred from homology"/>
<evidence type="ECO:0000256" key="2">
    <source>
        <dbReference type="ARBA" id="ARBA00006275"/>
    </source>
</evidence>
<sequence length="572" mass="62464">MKKINRIILSAVLASSVMGACKESFLEKTPQGELAPSQLQNTDGVEGALIGAYGLLNGNLSGTWGNYSSAPSQWLYGEVASDNAHKGSNSGDQPNMNQIELYQATAVNDNADVMWSRCYEGILRVNNTLRLLAAVQAGSGNKFSDTRAKEIEGEAKMLRAHYYFFLVRLFKNVPYIDENTPTSVAATTKNDKDVYPMIIADLTTAVANLPATKPKGEVGRVDKIAATAYLGKVLLYNKQYGPALTHFKTVMAARPDITTLNFLDNFDVTKENGPESIFAVQHAINPDGSGDNANVGDMLGGLYGNAPVSCCGFFQPTIDLVNAYKTTAAGLPYLDNTYRNAPVILSDFGLTAAQKAAYVLDKTSRVDPRLDYTVGRRSVPYRDWGPMAGDSWIRDPAYAGPFVGVKHMIEAAQFGTQSVAGANYVTGLNVNIIRLADVYLMAAECEAEANNYEGARTLVNKIRQRAANLPAKQVGGTPAANYLVSQYTTAWTDKATTLKAIHFERRLELALEGHRWYDLVRWGEAKATLEAYSAFEGTYLSSYKNLVFTEKNTYYPIPQPQIDRSKGALSQN</sequence>
<dbReference type="Proteomes" id="UP000249547">
    <property type="component" value="Unassembled WGS sequence"/>
</dbReference>
<keyword evidence="4" id="KW-0472">Membrane</keyword>
<dbReference type="AlphaFoldDB" id="A0A327QXX2"/>
<dbReference type="InterPro" id="IPR033985">
    <property type="entry name" value="SusD-like_N"/>
</dbReference>
<comment type="caution">
    <text evidence="9">The sequence shown here is derived from an EMBL/GenBank/DDBJ whole genome shotgun (WGS) entry which is preliminary data.</text>
</comment>
<evidence type="ECO:0000256" key="6">
    <source>
        <dbReference type="SAM" id="SignalP"/>
    </source>
</evidence>
<evidence type="ECO:0000256" key="1">
    <source>
        <dbReference type="ARBA" id="ARBA00004442"/>
    </source>
</evidence>
<keyword evidence="5" id="KW-0998">Cell outer membrane</keyword>
<gene>
    <name evidence="9" type="ORF">LX64_01469</name>
</gene>
<keyword evidence="10" id="KW-1185">Reference proteome</keyword>
<evidence type="ECO:0000256" key="3">
    <source>
        <dbReference type="ARBA" id="ARBA00022729"/>
    </source>
</evidence>
<dbReference type="RefSeq" id="WP_111596918.1">
    <property type="nucleotide sequence ID" value="NZ_QLLL01000002.1"/>
</dbReference>
<dbReference type="Pfam" id="PF07980">
    <property type="entry name" value="SusD_RagB"/>
    <property type="match status" value="1"/>
</dbReference>
<evidence type="ECO:0000256" key="4">
    <source>
        <dbReference type="ARBA" id="ARBA00023136"/>
    </source>
</evidence>
<feature type="domain" description="RagB/SusD" evidence="7">
    <location>
        <begin position="274"/>
        <end position="572"/>
    </location>
</feature>
<feature type="signal peptide" evidence="6">
    <location>
        <begin position="1"/>
        <end position="19"/>
    </location>
</feature>
<dbReference type="OrthoDB" id="9792139at2"/>
<feature type="chain" id="PRO_5016294763" evidence="6">
    <location>
        <begin position="20"/>
        <end position="572"/>
    </location>
</feature>
<dbReference type="Pfam" id="PF14322">
    <property type="entry name" value="SusD-like_3"/>
    <property type="match status" value="1"/>
</dbReference>
<dbReference type="Gene3D" id="1.25.40.390">
    <property type="match status" value="1"/>
</dbReference>
<dbReference type="InterPro" id="IPR012944">
    <property type="entry name" value="SusD_RagB_dom"/>
</dbReference>
<evidence type="ECO:0000313" key="9">
    <source>
        <dbReference type="EMBL" id="RAJ08815.1"/>
    </source>
</evidence>
<comment type="subcellular location">
    <subcellularLocation>
        <location evidence="1">Cell outer membrane</location>
    </subcellularLocation>
</comment>
<reference evidence="9 10" key="1">
    <citation type="submission" date="2018-06" db="EMBL/GenBank/DDBJ databases">
        <title>Genomic Encyclopedia of Archaeal and Bacterial Type Strains, Phase II (KMG-II): from individual species to whole genera.</title>
        <authorList>
            <person name="Goeker M."/>
        </authorList>
    </citation>
    <scope>NUCLEOTIDE SEQUENCE [LARGE SCALE GENOMIC DNA]</scope>
    <source>
        <strain evidence="9 10">DSM 23857</strain>
    </source>
</reference>
<dbReference type="InterPro" id="IPR011990">
    <property type="entry name" value="TPR-like_helical_dom_sf"/>
</dbReference>
<evidence type="ECO:0000259" key="8">
    <source>
        <dbReference type="Pfam" id="PF14322"/>
    </source>
</evidence>
<dbReference type="EMBL" id="QLLL01000002">
    <property type="protein sequence ID" value="RAJ08815.1"/>
    <property type="molecule type" value="Genomic_DNA"/>
</dbReference>
<dbReference type="PROSITE" id="PS51257">
    <property type="entry name" value="PROKAR_LIPOPROTEIN"/>
    <property type="match status" value="1"/>
</dbReference>
<feature type="domain" description="SusD-like N-terminal" evidence="8">
    <location>
        <begin position="74"/>
        <end position="235"/>
    </location>
</feature>
<dbReference type="SUPFAM" id="SSF48452">
    <property type="entry name" value="TPR-like"/>
    <property type="match status" value="1"/>
</dbReference>
<evidence type="ECO:0000313" key="10">
    <source>
        <dbReference type="Proteomes" id="UP000249547"/>
    </source>
</evidence>
<comment type="similarity">
    <text evidence="2">Belongs to the SusD family.</text>
</comment>
<accession>A0A327QXX2</accession>
<organism evidence="9 10">
    <name type="scientific">Chitinophaga skermanii</name>
    <dbReference type="NCBI Taxonomy" id="331697"/>
    <lineage>
        <taxon>Bacteria</taxon>
        <taxon>Pseudomonadati</taxon>
        <taxon>Bacteroidota</taxon>
        <taxon>Chitinophagia</taxon>
        <taxon>Chitinophagales</taxon>
        <taxon>Chitinophagaceae</taxon>
        <taxon>Chitinophaga</taxon>
    </lineage>
</organism>
<dbReference type="GO" id="GO:0009279">
    <property type="term" value="C:cell outer membrane"/>
    <property type="evidence" value="ECO:0007669"/>
    <property type="project" value="UniProtKB-SubCell"/>
</dbReference>
<keyword evidence="3 6" id="KW-0732">Signal</keyword>